<dbReference type="PROSITE" id="PS51257">
    <property type="entry name" value="PROKAR_LIPOPROTEIN"/>
    <property type="match status" value="1"/>
</dbReference>
<protein>
    <submittedName>
        <fullName evidence="8">RagB/SusD family nutrient uptake outer membrane protein</fullName>
    </submittedName>
</protein>
<dbReference type="SUPFAM" id="SSF48452">
    <property type="entry name" value="TPR-like"/>
    <property type="match status" value="1"/>
</dbReference>
<organism evidence="8 9">
    <name type="scientific">Danxiaibacter flavus</name>
    <dbReference type="NCBI Taxonomy" id="3049108"/>
    <lineage>
        <taxon>Bacteria</taxon>
        <taxon>Pseudomonadati</taxon>
        <taxon>Bacteroidota</taxon>
        <taxon>Chitinophagia</taxon>
        <taxon>Chitinophagales</taxon>
        <taxon>Chitinophagaceae</taxon>
        <taxon>Danxiaibacter</taxon>
    </lineage>
</organism>
<feature type="domain" description="RagB/SusD" evidence="6">
    <location>
        <begin position="301"/>
        <end position="563"/>
    </location>
</feature>
<evidence type="ECO:0000256" key="2">
    <source>
        <dbReference type="ARBA" id="ARBA00006275"/>
    </source>
</evidence>
<name>A0ABV3ZHD4_9BACT</name>
<keyword evidence="3" id="KW-0732">Signal</keyword>
<dbReference type="InterPro" id="IPR012944">
    <property type="entry name" value="SusD_RagB_dom"/>
</dbReference>
<comment type="caution">
    <text evidence="8">The sequence shown here is derived from an EMBL/GenBank/DDBJ whole genome shotgun (WGS) entry which is preliminary data.</text>
</comment>
<dbReference type="Gene3D" id="1.25.40.390">
    <property type="match status" value="1"/>
</dbReference>
<dbReference type="Proteomes" id="UP001560573">
    <property type="component" value="Unassembled WGS sequence"/>
</dbReference>
<sequence>MIQTKNIWLFTLLAIVGLGCNKKLDLNPLNKISDASYWKTSNDFQLAANDFYFGLQKAPNYTDNNSDIVIGNGDDIAANYPNNGVSNGSFLPQSETDLWNNSYKYIRSTTYLLQKAKESGLKQDAVGRWEGEAFFFRAYNYWNLVKAYGGVPKIDMVLDVTSPELYSKKASQSEIIDFILSDLDSAIAKLPLRSALTGDELGRVTQGAALALKARAGLYEGTWEKYNKGSNAAKYLDVAVTAANQVAASGEYTLYTDKGADSYKYLFITEGNDSKEIILDRRYSVAQQVTHNWTRELLVDASMVPTKTMADMYLATDGLPITQSALFAGRNQLASEFQNRDPRMALSFVAPGSQWFTQNGWDSYIGGTPASGGNSGSLGSRTGYRIRKFSGESSNDINFLCEYGPREFRYAETLLILAEALYEKNSSISDADLNRTINVIRTRVSMPALTNSFVTSKGLNMLNEIRRERSVELAFEGFRRDDLRRWNLAATIMPKAIKGIKYKGTDFERQFGPIGNLTIDPVDSCVVAVPASSRQFLPKHMLYPLPLHQVQLSNGTLVQNDGWEN</sequence>
<dbReference type="Pfam" id="PF07980">
    <property type="entry name" value="SusD_RagB"/>
    <property type="match status" value="1"/>
</dbReference>
<dbReference type="InterPro" id="IPR033985">
    <property type="entry name" value="SusD-like_N"/>
</dbReference>
<keyword evidence="9" id="KW-1185">Reference proteome</keyword>
<reference evidence="8 9" key="1">
    <citation type="submission" date="2023-07" db="EMBL/GenBank/DDBJ databases">
        <authorList>
            <person name="Lian W.-H."/>
        </authorList>
    </citation>
    <scope>NUCLEOTIDE SEQUENCE [LARGE SCALE GENOMIC DNA]</scope>
    <source>
        <strain evidence="8 9">SYSU DXS3180</strain>
    </source>
</reference>
<comment type="similarity">
    <text evidence="2">Belongs to the SusD family.</text>
</comment>
<evidence type="ECO:0000256" key="5">
    <source>
        <dbReference type="ARBA" id="ARBA00023237"/>
    </source>
</evidence>
<gene>
    <name evidence="8" type="ORF">QTN47_09935</name>
</gene>
<evidence type="ECO:0000259" key="7">
    <source>
        <dbReference type="Pfam" id="PF14322"/>
    </source>
</evidence>
<feature type="domain" description="SusD-like N-terminal" evidence="7">
    <location>
        <begin position="94"/>
        <end position="216"/>
    </location>
</feature>
<accession>A0ABV3ZHD4</accession>
<dbReference type="EMBL" id="JAULBC010000002">
    <property type="protein sequence ID" value="MEX6687814.1"/>
    <property type="molecule type" value="Genomic_DNA"/>
</dbReference>
<keyword evidence="5" id="KW-0998">Cell outer membrane</keyword>
<proteinExistence type="inferred from homology"/>
<comment type="subcellular location">
    <subcellularLocation>
        <location evidence="1">Cell outer membrane</location>
    </subcellularLocation>
</comment>
<evidence type="ECO:0000256" key="3">
    <source>
        <dbReference type="ARBA" id="ARBA00022729"/>
    </source>
</evidence>
<dbReference type="Pfam" id="PF14322">
    <property type="entry name" value="SusD-like_3"/>
    <property type="match status" value="1"/>
</dbReference>
<evidence type="ECO:0000313" key="8">
    <source>
        <dbReference type="EMBL" id="MEX6687814.1"/>
    </source>
</evidence>
<keyword evidence="4" id="KW-0472">Membrane</keyword>
<evidence type="ECO:0000256" key="1">
    <source>
        <dbReference type="ARBA" id="ARBA00004442"/>
    </source>
</evidence>
<dbReference type="RefSeq" id="WP_369329218.1">
    <property type="nucleotide sequence ID" value="NZ_JAULBC010000002.1"/>
</dbReference>
<evidence type="ECO:0000313" key="9">
    <source>
        <dbReference type="Proteomes" id="UP001560573"/>
    </source>
</evidence>
<dbReference type="InterPro" id="IPR011990">
    <property type="entry name" value="TPR-like_helical_dom_sf"/>
</dbReference>
<evidence type="ECO:0000256" key="4">
    <source>
        <dbReference type="ARBA" id="ARBA00023136"/>
    </source>
</evidence>
<evidence type="ECO:0000259" key="6">
    <source>
        <dbReference type="Pfam" id="PF07980"/>
    </source>
</evidence>